<dbReference type="OrthoDB" id="6263361at2759"/>
<organism evidence="1 2">
    <name type="scientific">Dibothriocephalus latus</name>
    <name type="common">Fish tapeworm</name>
    <name type="synonym">Diphyllobothrium latum</name>
    <dbReference type="NCBI Taxonomy" id="60516"/>
    <lineage>
        <taxon>Eukaryota</taxon>
        <taxon>Metazoa</taxon>
        <taxon>Spiralia</taxon>
        <taxon>Lophotrochozoa</taxon>
        <taxon>Platyhelminthes</taxon>
        <taxon>Cestoda</taxon>
        <taxon>Eucestoda</taxon>
        <taxon>Diphyllobothriidea</taxon>
        <taxon>Diphyllobothriidae</taxon>
        <taxon>Dibothriocephalus</taxon>
    </lineage>
</organism>
<evidence type="ECO:0000313" key="1">
    <source>
        <dbReference type="EMBL" id="VDN13780.1"/>
    </source>
</evidence>
<accession>A0A3P7LK57</accession>
<keyword evidence="2" id="KW-1185">Reference proteome</keyword>
<dbReference type="EMBL" id="UYRU01057332">
    <property type="protein sequence ID" value="VDN13780.1"/>
    <property type="molecule type" value="Genomic_DNA"/>
</dbReference>
<protein>
    <submittedName>
        <fullName evidence="1">Uncharacterized protein</fullName>
    </submittedName>
</protein>
<reference evidence="1 2" key="1">
    <citation type="submission" date="2018-11" db="EMBL/GenBank/DDBJ databases">
        <authorList>
            <consortium name="Pathogen Informatics"/>
        </authorList>
    </citation>
    <scope>NUCLEOTIDE SEQUENCE [LARGE SCALE GENOMIC DNA]</scope>
</reference>
<proteinExistence type="predicted"/>
<dbReference type="AlphaFoldDB" id="A0A3P7LK57"/>
<name>A0A3P7LK57_DIBLA</name>
<dbReference type="Proteomes" id="UP000281553">
    <property type="component" value="Unassembled WGS sequence"/>
</dbReference>
<evidence type="ECO:0000313" key="2">
    <source>
        <dbReference type="Proteomes" id="UP000281553"/>
    </source>
</evidence>
<sequence length="254" mass="28361">MEASVKPPFIATMKLRACLLHWQTELPRPFSLQEARKWAKDYLLTNGGNVDTVDKFVDFFLNMGYIRPVSGRNPRTQKFLIVSLLHEKGEHDLHAAIHSKQNNCAKTLLPLEACTLCARWLLSVGKNIQLSLQSIGGDASLKLAQDQKPPAQLLAYLDYLEKWPRCSVVHGDDENMNAVKHSLISAILTTLRDDVKSDPLDSNTISVIKFVLGHRVLVPVLRGLTDRSLREVCVKAPMPYNEPSLCCQGHGGKV</sequence>
<gene>
    <name evidence="1" type="ORF">DILT_LOCUS9611</name>
</gene>